<dbReference type="AlphaFoldDB" id="C6T6V8"/>
<dbReference type="EMBL" id="BT093175">
    <property type="protein sequence ID" value="ACU17560.1"/>
    <property type="molecule type" value="mRNA"/>
</dbReference>
<evidence type="ECO:0000313" key="1">
    <source>
        <dbReference type="EMBL" id="ACU17560.1"/>
    </source>
</evidence>
<reference evidence="1" key="1">
    <citation type="submission" date="2009-08" db="EMBL/GenBank/DDBJ databases">
        <authorList>
            <person name="Cheung F."/>
            <person name="Xiao Y."/>
            <person name="Chan A."/>
            <person name="Moskal W."/>
            <person name="Town C.D."/>
        </authorList>
    </citation>
    <scope>NUCLEOTIDE SEQUENCE</scope>
</reference>
<sequence length="43" mass="5149">FLFGHIYSLPFFPTKQGRYSNWSLQGKPNKSIVVFFDFVFWDS</sequence>
<protein>
    <submittedName>
        <fullName evidence="1">Uncharacterized protein</fullName>
    </submittedName>
</protein>
<accession>C6T6V8</accession>
<name>C6T6V8_SOYBN</name>
<feature type="non-terminal residue" evidence="1">
    <location>
        <position position="1"/>
    </location>
</feature>
<organism evidence="1">
    <name type="scientific">Glycine max</name>
    <name type="common">Soybean</name>
    <name type="synonym">Glycine hispida</name>
    <dbReference type="NCBI Taxonomy" id="3847"/>
    <lineage>
        <taxon>Eukaryota</taxon>
        <taxon>Viridiplantae</taxon>
        <taxon>Streptophyta</taxon>
        <taxon>Embryophyta</taxon>
        <taxon>Tracheophyta</taxon>
        <taxon>Spermatophyta</taxon>
        <taxon>Magnoliopsida</taxon>
        <taxon>eudicotyledons</taxon>
        <taxon>Gunneridae</taxon>
        <taxon>Pentapetalae</taxon>
        <taxon>rosids</taxon>
        <taxon>fabids</taxon>
        <taxon>Fabales</taxon>
        <taxon>Fabaceae</taxon>
        <taxon>Papilionoideae</taxon>
        <taxon>50 kb inversion clade</taxon>
        <taxon>NPAAA clade</taxon>
        <taxon>indigoferoid/millettioid clade</taxon>
        <taxon>Phaseoleae</taxon>
        <taxon>Glycine</taxon>
        <taxon>Glycine subgen. Soja</taxon>
    </lineage>
</organism>
<proteinExistence type="evidence at transcript level"/>
<feature type="non-terminal residue" evidence="1">
    <location>
        <position position="43"/>
    </location>
</feature>